<dbReference type="KEGG" id="aja:AJAP_03050"/>
<reference evidence="3 4" key="1">
    <citation type="journal article" date="2014" name="J. Biotechnol.">
        <title>Complete genome sequence of the actinobacterium Amycolatopsis japonica MG417-CF17(T) (=DSM 44213T) producing (S,S)-N,N'-ethylenediaminedisuccinic acid.</title>
        <authorList>
            <person name="Stegmann E."/>
            <person name="Albersmeier A."/>
            <person name="Spohn M."/>
            <person name="Gert H."/>
            <person name="Weber T."/>
            <person name="Wohlleben W."/>
            <person name="Kalinowski J."/>
            <person name="Ruckert C."/>
        </authorList>
    </citation>
    <scope>NUCLEOTIDE SEQUENCE [LARGE SCALE GENOMIC DNA]</scope>
    <source>
        <strain evidence="4">MG417-CF17 (DSM 44213)</strain>
    </source>
</reference>
<dbReference type="eggNOG" id="COG3271">
    <property type="taxonomic scope" value="Bacteria"/>
</dbReference>
<gene>
    <name evidence="3" type="ORF">AJAP_03050</name>
</gene>
<accession>A0A075UM78</accession>
<dbReference type="Proteomes" id="UP000028492">
    <property type="component" value="Chromosome"/>
</dbReference>
<dbReference type="InterPro" id="IPR039563">
    <property type="entry name" value="Peptidase_C39_single_dom"/>
</dbReference>
<dbReference type="HOGENOM" id="CLU_054370_0_0_11"/>
<name>A0A075UM78_9PSEU</name>
<proteinExistence type="predicted"/>
<evidence type="ECO:0000259" key="2">
    <source>
        <dbReference type="Pfam" id="PF13529"/>
    </source>
</evidence>
<dbReference type="InterPro" id="IPR039564">
    <property type="entry name" value="Peptidase_C39-like"/>
</dbReference>
<feature type="chain" id="PRO_5001710726" evidence="1">
    <location>
        <begin position="21"/>
        <end position="421"/>
    </location>
</feature>
<keyword evidence="4" id="KW-1185">Reference proteome</keyword>
<organism evidence="3 4">
    <name type="scientific">Amycolatopsis japonica</name>
    <dbReference type="NCBI Taxonomy" id="208439"/>
    <lineage>
        <taxon>Bacteria</taxon>
        <taxon>Bacillati</taxon>
        <taxon>Actinomycetota</taxon>
        <taxon>Actinomycetes</taxon>
        <taxon>Pseudonocardiales</taxon>
        <taxon>Pseudonocardiaceae</taxon>
        <taxon>Amycolatopsis</taxon>
        <taxon>Amycolatopsis japonica group</taxon>
    </lineage>
</organism>
<dbReference type="STRING" id="208439.AJAP_03050"/>
<dbReference type="AlphaFoldDB" id="A0A075UM78"/>
<dbReference type="Pfam" id="PF13529">
    <property type="entry name" value="Peptidase_C39_2"/>
    <property type="match status" value="1"/>
</dbReference>
<protein>
    <submittedName>
        <fullName evidence="3">Conserved putative secreted protein</fullName>
    </submittedName>
</protein>
<evidence type="ECO:0000256" key="1">
    <source>
        <dbReference type="SAM" id="SignalP"/>
    </source>
</evidence>
<evidence type="ECO:0000313" key="4">
    <source>
        <dbReference type="Proteomes" id="UP000028492"/>
    </source>
</evidence>
<dbReference type="Gene3D" id="3.90.70.10">
    <property type="entry name" value="Cysteine proteinases"/>
    <property type="match status" value="1"/>
</dbReference>
<feature type="domain" description="Peptidase C39-like" evidence="2">
    <location>
        <begin position="223"/>
        <end position="374"/>
    </location>
</feature>
<evidence type="ECO:0000313" key="3">
    <source>
        <dbReference type="EMBL" id="AIG73536.1"/>
    </source>
</evidence>
<sequence>MRRRGLVTLLTIATMTAVTAQTAEAGPGRPDDESIDYHEWSGHAGFRDGRLEGLGLDHGALRIDRPIGTIEHTEPVLGTTKTYEYGQWTSRSHTQGFDASQLVASWNAKTPAKTWVKVEAKGRTASGAETSWYVMGRWASGDADIKRTSVDGQSDANAAVDVDTLVMKAGVALRSYQLRVSLYREAGSHATPSVTSVGAMTSLVPDRFEVQATKPGRATGIELKVPAYAQNLHKGQFPEYGGGGENWCSPTSTEMVAEYWGKRPKPEDMKWIPEGYVDPTVAYAARYTFDYAYDGTGNWPFNTAYAASLGLRGHITRLHSLNELEKYIARGIPVITSQSFKAEELDGAGYGTAGHIMVVVGFTKDGDVIANDPAASSNDRVRNVYKRHQFETIWQRTKRYNTNGGVSSGPGGVAYIITPGH</sequence>
<dbReference type="CDD" id="cd02549">
    <property type="entry name" value="Peptidase_C39A"/>
    <property type="match status" value="1"/>
</dbReference>
<dbReference type="EMBL" id="CP008953">
    <property type="protein sequence ID" value="AIG73536.1"/>
    <property type="molecule type" value="Genomic_DNA"/>
</dbReference>
<feature type="signal peptide" evidence="1">
    <location>
        <begin position="1"/>
        <end position="20"/>
    </location>
</feature>
<dbReference type="RefSeq" id="WP_051972325.1">
    <property type="nucleotide sequence ID" value="NZ_CP008953.1"/>
</dbReference>
<keyword evidence="1" id="KW-0732">Signal</keyword>